<dbReference type="OrthoDB" id="263984at2759"/>
<proteinExistence type="predicted"/>
<dbReference type="VEuPathDB" id="TriTrypDB:LtaPh_3226600"/>
<name>A0A640KPC6_LEITA</name>
<evidence type="ECO:0000313" key="1">
    <source>
        <dbReference type="EMBL" id="GET91590.1"/>
    </source>
</evidence>
<organism evidence="1 2">
    <name type="scientific">Leishmania tarentolae</name>
    <name type="common">Sauroleishmania tarentolae</name>
    <dbReference type="NCBI Taxonomy" id="5689"/>
    <lineage>
        <taxon>Eukaryota</taxon>
        <taxon>Discoba</taxon>
        <taxon>Euglenozoa</taxon>
        <taxon>Kinetoplastea</taxon>
        <taxon>Metakinetoplastina</taxon>
        <taxon>Trypanosomatida</taxon>
        <taxon>Trypanosomatidae</taxon>
        <taxon>Leishmaniinae</taxon>
        <taxon>Leishmania</taxon>
        <taxon>lizard Leishmania</taxon>
    </lineage>
</organism>
<comment type="caution">
    <text evidence="1">The sequence shown here is derived from an EMBL/GenBank/DDBJ whole genome shotgun (WGS) entry which is preliminary data.</text>
</comment>
<protein>
    <submittedName>
        <fullName evidence="1">Unspecified product</fullName>
    </submittedName>
</protein>
<keyword evidence="2" id="KW-1185">Reference proteome</keyword>
<dbReference type="EMBL" id="BLBS01000049">
    <property type="protein sequence ID" value="GET91590.1"/>
    <property type="molecule type" value="Genomic_DNA"/>
</dbReference>
<sequence>MWRIKVAGLAAGFTITCAAYYKVFALEMLSARAVQKRRYEDIEQRLLAAERDAIKVAPAELNAAAQATAPPSSE</sequence>
<reference evidence="1" key="1">
    <citation type="submission" date="2019-11" db="EMBL/GenBank/DDBJ databases">
        <title>Leishmania tarentolae CDS.</title>
        <authorList>
            <person name="Goto Y."/>
            <person name="Yamagishi J."/>
        </authorList>
    </citation>
    <scope>NUCLEOTIDE SEQUENCE [LARGE SCALE GENOMIC DNA]</scope>
    <source>
        <strain evidence="1">Parrot Tar II</strain>
    </source>
</reference>
<gene>
    <name evidence="1" type="ORF">LtaPh_3226600</name>
</gene>
<evidence type="ECO:0000313" key="2">
    <source>
        <dbReference type="Proteomes" id="UP000419144"/>
    </source>
</evidence>
<dbReference type="AlphaFoldDB" id="A0A640KPC6"/>
<dbReference type="Proteomes" id="UP000419144">
    <property type="component" value="Unassembled WGS sequence"/>
</dbReference>
<accession>A0A640KPC6</accession>